<gene>
    <name evidence="1" type="ORF">KYC_15207</name>
</gene>
<organism evidence="1 2">
    <name type="scientific">Achromobacter arsenitoxydans SY8</name>
    <dbReference type="NCBI Taxonomy" id="477184"/>
    <lineage>
        <taxon>Bacteria</taxon>
        <taxon>Pseudomonadati</taxon>
        <taxon>Pseudomonadota</taxon>
        <taxon>Betaproteobacteria</taxon>
        <taxon>Burkholderiales</taxon>
        <taxon>Alcaligenaceae</taxon>
        <taxon>Achromobacter</taxon>
    </lineage>
</organism>
<protein>
    <recommendedName>
        <fullName evidence="3">Transporter</fullName>
    </recommendedName>
</protein>
<dbReference type="STRING" id="477184.KYC_15207"/>
<dbReference type="PATRIC" id="fig|477184.5.peg.3000"/>
<dbReference type="EMBL" id="AGUF01000052">
    <property type="protein sequence ID" value="EHK65576.1"/>
    <property type="molecule type" value="Genomic_DNA"/>
</dbReference>
<evidence type="ECO:0000313" key="2">
    <source>
        <dbReference type="Proteomes" id="UP000003113"/>
    </source>
</evidence>
<proteinExistence type="predicted"/>
<name>H0F8E3_9BURK</name>
<accession>H0F8E3</accession>
<dbReference type="AlphaFoldDB" id="H0F8E3"/>
<dbReference type="eggNOG" id="COG3637">
    <property type="taxonomic scope" value="Bacteria"/>
</dbReference>
<comment type="caution">
    <text evidence="1">The sequence shown here is derived from an EMBL/GenBank/DDBJ whole genome shotgun (WGS) entry which is preliminary data.</text>
</comment>
<evidence type="ECO:0000313" key="1">
    <source>
        <dbReference type="EMBL" id="EHK65576.1"/>
    </source>
</evidence>
<evidence type="ECO:0008006" key="3">
    <source>
        <dbReference type="Google" id="ProtNLM"/>
    </source>
</evidence>
<reference evidence="1 2" key="1">
    <citation type="journal article" date="2012" name="J. Bacteriol.">
        <title>Genome sequence of the highly efficient arsenite-oxidizing bacterium Achromobacter arsenitoxydans SY8.</title>
        <authorList>
            <person name="Li X."/>
            <person name="Hu Y."/>
            <person name="Gong J."/>
            <person name="Lin Y."/>
            <person name="Johnstone L."/>
            <person name="Rensing C."/>
            <person name="Wang G."/>
        </authorList>
    </citation>
    <scope>NUCLEOTIDE SEQUENCE [LARGE SCALE GENOMIC DNA]</scope>
    <source>
        <strain evidence="1 2">SY8</strain>
    </source>
</reference>
<sequence>MAKQLNNPVASLISVPFQYNYDHSIGDYDGRRSTLNVQPVIPFSLSKDWNLISRTIVPLISQHDVGQSGSSEHGVGDIVQSIFLSPVEPGAGGTIWGVGPVFLLPTASRSALGAKAWGAGPTAVALKQDGPWTYGLLANHIWGIGDKGRDVSSTFAQPFVNYTTASAWTTALNTESTYDWKRGQWSVPVHLNLTKVMRIGDQPFSIGGGLRYWATSPEGGPSGLGFRLQFTLLFPK</sequence>
<dbReference type="Proteomes" id="UP000003113">
    <property type="component" value="Unassembled WGS sequence"/>
</dbReference>
<keyword evidence="2" id="KW-1185">Reference proteome</keyword>